<keyword evidence="5" id="KW-0496">Mitochondrion</keyword>
<evidence type="ECO:0000256" key="5">
    <source>
        <dbReference type="ARBA" id="ARBA00023128"/>
    </source>
</evidence>
<keyword evidence="8" id="KW-1185">Reference proteome</keyword>
<gene>
    <name evidence="7" type="ORF">CLODIP_2_CD10708</name>
</gene>
<dbReference type="AlphaFoldDB" id="A0A8S1CQW1"/>
<evidence type="ECO:0000313" key="7">
    <source>
        <dbReference type="EMBL" id="CAB3370308.1"/>
    </source>
</evidence>
<keyword evidence="6" id="KW-0472">Membrane</keyword>
<dbReference type="GO" id="GO:0016020">
    <property type="term" value="C:membrane"/>
    <property type="evidence" value="ECO:0007669"/>
    <property type="project" value="UniProtKB-SubCell"/>
</dbReference>
<organism evidence="7 8">
    <name type="scientific">Cloeon dipterum</name>
    <dbReference type="NCBI Taxonomy" id="197152"/>
    <lineage>
        <taxon>Eukaryota</taxon>
        <taxon>Metazoa</taxon>
        <taxon>Ecdysozoa</taxon>
        <taxon>Arthropoda</taxon>
        <taxon>Hexapoda</taxon>
        <taxon>Insecta</taxon>
        <taxon>Pterygota</taxon>
        <taxon>Palaeoptera</taxon>
        <taxon>Ephemeroptera</taxon>
        <taxon>Pisciforma</taxon>
        <taxon>Baetidae</taxon>
        <taxon>Cloeon</taxon>
    </lineage>
</organism>
<evidence type="ECO:0000256" key="1">
    <source>
        <dbReference type="ARBA" id="ARBA00004173"/>
    </source>
</evidence>
<proteinExistence type="predicted"/>
<dbReference type="GO" id="GO:0005739">
    <property type="term" value="C:mitochondrion"/>
    <property type="evidence" value="ECO:0007669"/>
    <property type="project" value="UniProtKB-SubCell"/>
</dbReference>
<dbReference type="EMBL" id="CADEPI010000052">
    <property type="protein sequence ID" value="CAB3370308.1"/>
    <property type="molecule type" value="Genomic_DNA"/>
</dbReference>
<dbReference type="PANTHER" id="PTHR48182">
    <property type="entry name" value="PROTEIN SERAC1"/>
    <property type="match status" value="1"/>
</dbReference>
<sequence>MPPSAGQTNGFESADRSLQITGPNTAELQTAAKAAKVQLLAALQSVLGLIWRRQVVRFFAFVTSYLTLVSRYGSAKVLGVLRVSVETKKARPAVTAAPLLRELAPCEDACVQCQVLVEPDQPRVDVVFIHGLHGSLRNTWRQGDWGNRVRTGSPARRVLRAAGDAPCRGAATALTDEPYANCWPKEWLPQDCPDARVIALDYTTDPFLWRPLWMQQVSRPTLQHRSKEMVRQLRNIDVGTRPIVWVAHSKGGLFVKQMLVEEFEQQETEQDSCVSDSKSAELPPFCRQTKGIYFYSVPHRGSSLALIKTPLTRRSVEIMEVAKDSPDVLNLHERFLKLCQNERFKPAMVSLFETKMTFMSVVFLRIVAQESADPDVGELYGIDLDHRQICKPRSRHCFLYRRLTALIDQVL</sequence>
<comment type="caution">
    <text evidence="7">The sequence shown here is derived from an EMBL/GenBank/DDBJ whole genome shotgun (WGS) entry which is preliminary data.</text>
</comment>
<dbReference type="InterPro" id="IPR052374">
    <property type="entry name" value="SERAC1"/>
</dbReference>
<comment type="subcellular location">
    <subcellularLocation>
        <location evidence="2">Endoplasmic reticulum</location>
    </subcellularLocation>
    <subcellularLocation>
        <location evidence="3">Membrane</location>
    </subcellularLocation>
    <subcellularLocation>
        <location evidence="1">Mitochondrion</location>
    </subcellularLocation>
</comment>
<dbReference type="OrthoDB" id="5086500at2759"/>
<protein>
    <recommendedName>
        <fullName evidence="9">Protein SERAC1</fullName>
    </recommendedName>
</protein>
<dbReference type="SUPFAM" id="SSF53474">
    <property type="entry name" value="alpha/beta-Hydrolases"/>
    <property type="match status" value="1"/>
</dbReference>
<name>A0A8S1CQW1_9INSE</name>
<dbReference type="Gene3D" id="3.40.50.1820">
    <property type="entry name" value="alpha/beta hydrolase"/>
    <property type="match status" value="1"/>
</dbReference>
<accession>A0A8S1CQW1</accession>
<evidence type="ECO:0000313" key="8">
    <source>
        <dbReference type="Proteomes" id="UP000494165"/>
    </source>
</evidence>
<evidence type="ECO:0008006" key="9">
    <source>
        <dbReference type="Google" id="ProtNLM"/>
    </source>
</evidence>
<dbReference type="PANTHER" id="PTHR48182:SF2">
    <property type="entry name" value="PROTEIN SERAC1"/>
    <property type="match status" value="1"/>
</dbReference>
<dbReference type="InterPro" id="IPR029058">
    <property type="entry name" value="AB_hydrolase_fold"/>
</dbReference>
<dbReference type="Proteomes" id="UP000494165">
    <property type="component" value="Unassembled WGS sequence"/>
</dbReference>
<evidence type="ECO:0000256" key="3">
    <source>
        <dbReference type="ARBA" id="ARBA00004370"/>
    </source>
</evidence>
<evidence type="ECO:0000256" key="4">
    <source>
        <dbReference type="ARBA" id="ARBA00022824"/>
    </source>
</evidence>
<reference evidence="7 8" key="1">
    <citation type="submission" date="2020-04" db="EMBL/GenBank/DDBJ databases">
        <authorList>
            <person name="Alioto T."/>
            <person name="Alioto T."/>
            <person name="Gomez Garrido J."/>
        </authorList>
    </citation>
    <scope>NUCLEOTIDE SEQUENCE [LARGE SCALE GENOMIC DNA]</scope>
</reference>
<evidence type="ECO:0000256" key="2">
    <source>
        <dbReference type="ARBA" id="ARBA00004240"/>
    </source>
</evidence>
<dbReference type="GO" id="GO:0005783">
    <property type="term" value="C:endoplasmic reticulum"/>
    <property type="evidence" value="ECO:0007669"/>
    <property type="project" value="UniProtKB-SubCell"/>
</dbReference>
<keyword evidence="4" id="KW-0256">Endoplasmic reticulum</keyword>
<evidence type="ECO:0000256" key="6">
    <source>
        <dbReference type="ARBA" id="ARBA00023136"/>
    </source>
</evidence>